<dbReference type="SUPFAM" id="SSF53335">
    <property type="entry name" value="S-adenosyl-L-methionine-dependent methyltransferases"/>
    <property type="match status" value="1"/>
</dbReference>
<comment type="caution">
    <text evidence="5">The sequence shown here is derived from an EMBL/GenBank/DDBJ whole genome shotgun (WGS) entry which is preliminary data.</text>
</comment>
<dbReference type="PROSITE" id="PS51682">
    <property type="entry name" value="SAM_OMT_I"/>
    <property type="match status" value="1"/>
</dbReference>
<dbReference type="PANTHER" id="PTHR10509:SF85">
    <property type="entry name" value="O-METHYLTRANSFERASE RV1220C-RELATED"/>
    <property type="match status" value="1"/>
</dbReference>
<feature type="region of interest" description="Disordered" evidence="4">
    <location>
        <begin position="1"/>
        <end position="41"/>
    </location>
</feature>
<evidence type="ECO:0000256" key="3">
    <source>
        <dbReference type="ARBA" id="ARBA00022691"/>
    </source>
</evidence>
<accession>A0ABN1E2C1</accession>
<evidence type="ECO:0000256" key="1">
    <source>
        <dbReference type="ARBA" id="ARBA00022603"/>
    </source>
</evidence>
<reference evidence="5 6" key="1">
    <citation type="journal article" date="2019" name="Int. J. Syst. Evol. Microbiol.">
        <title>The Global Catalogue of Microorganisms (GCM) 10K type strain sequencing project: providing services to taxonomists for standard genome sequencing and annotation.</title>
        <authorList>
            <consortium name="The Broad Institute Genomics Platform"/>
            <consortium name="The Broad Institute Genome Sequencing Center for Infectious Disease"/>
            <person name="Wu L."/>
            <person name="Ma J."/>
        </authorList>
    </citation>
    <scope>NUCLEOTIDE SEQUENCE [LARGE SCALE GENOMIC DNA]</scope>
    <source>
        <strain evidence="5 6">JCM 10303</strain>
    </source>
</reference>
<dbReference type="Pfam" id="PF01596">
    <property type="entry name" value="Methyltransf_3"/>
    <property type="match status" value="1"/>
</dbReference>
<sequence length="210" mass="21917">MIPETPIGPAPVGRESARSRLSGGRRPGAVPGDGDDATGDMTPGQVLRFLAAALCARAVVEIGTGDGERSLSLLRGMVPDGVLTSIDLDPVAQRNARRVLAEAGMPSGRARLITGLATEVMARLTEGGYDMVSVGGAKTDYPAYLELGLRLLRPGGVIVFGGIRPGQEREHGRDPESMALRELARRVQEDETLVTVGLPVGDGLLAIAQS</sequence>
<dbReference type="InterPro" id="IPR002935">
    <property type="entry name" value="SAM_O-MeTrfase"/>
</dbReference>
<keyword evidence="2" id="KW-0808">Transferase</keyword>
<keyword evidence="6" id="KW-1185">Reference proteome</keyword>
<protein>
    <submittedName>
        <fullName evidence="5">O-methyltransferase</fullName>
    </submittedName>
</protein>
<keyword evidence="1" id="KW-0489">Methyltransferase</keyword>
<dbReference type="InterPro" id="IPR050362">
    <property type="entry name" value="Cation-dep_OMT"/>
</dbReference>
<evidence type="ECO:0000313" key="6">
    <source>
        <dbReference type="Proteomes" id="UP001500729"/>
    </source>
</evidence>
<proteinExistence type="predicted"/>
<evidence type="ECO:0000256" key="2">
    <source>
        <dbReference type="ARBA" id="ARBA00022679"/>
    </source>
</evidence>
<dbReference type="EMBL" id="BAAAGS010000071">
    <property type="protein sequence ID" value="GAA0556695.1"/>
    <property type="molecule type" value="Genomic_DNA"/>
</dbReference>
<dbReference type="PANTHER" id="PTHR10509">
    <property type="entry name" value="O-METHYLTRANSFERASE-RELATED"/>
    <property type="match status" value="1"/>
</dbReference>
<evidence type="ECO:0000313" key="5">
    <source>
        <dbReference type="EMBL" id="GAA0556695.1"/>
    </source>
</evidence>
<organism evidence="5 6">
    <name type="scientific">Saccharopolyspora erythraea</name>
    <name type="common">Streptomyces erythraeus</name>
    <dbReference type="NCBI Taxonomy" id="1836"/>
    <lineage>
        <taxon>Bacteria</taxon>
        <taxon>Bacillati</taxon>
        <taxon>Actinomycetota</taxon>
        <taxon>Actinomycetes</taxon>
        <taxon>Pseudonocardiales</taxon>
        <taxon>Pseudonocardiaceae</taxon>
        <taxon>Saccharopolyspora</taxon>
    </lineage>
</organism>
<keyword evidence="3" id="KW-0949">S-adenosyl-L-methionine</keyword>
<evidence type="ECO:0000256" key="4">
    <source>
        <dbReference type="SAM" id="MobiDB-lite"/>
    </source>
</evidence>
<dbReference type="Proteomes" id="UP001500729">
    <property type="component" value="Unassembled WGS sequence"/>
</dbReference>
<name>A0ABN1E2C1_SACER</name>
<dbReference type="CDD" id="cd02440">
    <property type="entry name" value="AdoMet_MTases"/>
    <property type="match status" value="1"/>
</dbReference>
<dbReference type="InterPro" id="IPR029063">
    <property type="entry name" value="SAM-dependent_MTases_sf"/>
</dbReference>
<dbReference type="Gene3D" id="3.40.50.150">
    <property type="entry name" value="Vaccinia Virus protein VP39"/>
    <property type="match status" value="1"/>
</dbReference>
<gene>
    <name evidence="5" type="ORF">GCM10009533_62990</name>
</gene>